<dbReference type="EMBL" id="MSFK01000004">
    <property type="protein sequence ID" value="PWY94549.1"/>
    <property type="molecule type" value="Genomic_DNA"/>
</dbReference>
<reference evidence="1 2" key="1">
    <citation type="submission" date="2016-12" db="EMBL/GenBank/DDBJ databases">
        <title>The genomes of Aspergillus section Nigri reveals drivers in fungal speciation.</title>
        <authorList>
            <consortium name="DOE Joint Genome Institute"/>
            <person name="Vesth T.C."/>
            <person name="Nybo J."/>
            <person name="Theobald S."/>
            <person name="Brandl J."/>
            <person name="Frisvad J.C."/>
            <person name="Nielsen K.F."/>
            <person name="Lyhne E.K."/>
            <person name="Kogle M.E."/>
            <person name="Kuo A."/>
            <person name="Riley R."/>
            <person name="Clum A."/>
            <person name="Nolan M."/>
            <person name="Lipzen A."/>
            <person name="Salamov A."/>
            <person name="Henrissat B."/>
            <person name="Wiebenga A."/>
            <person name="De Vries R.P."/>
            <person name="Grigoriev I.V."/>
            <person name="Mortensen U.H."/>
            <person name="Andersen M.R."/>
            <person name="Baker S.E."/>
        </authorList>
    </citation>
    <scope>NUCLEOTIDE SEQUENCE [LARGE SCALE GENOMIC DNA]</scope>
    <source>
        <strain evidence="1 2">CBS 115572</strain>
    </source>
</reference>
<sequence length="148" mass="17081">MTTTYLSTHFPTFHPNPSAPTKDEFTRLAQHMHWTPNSKKYQREWAAFTGNEFHHHFGTQSKLENWQALCKELNLDGPIASMTQCRKALAKVHVNLVDLIDSRRAGTPVHKFQNVRALRRYTRESGKVFPKEAAKREGGLRGLLRGIW</sequence>
<comment type="caution">
    <text evidence="1">The sequence shown here is derived from an EMBL/GenBank/DDBJ whole genome shotgun (WGS) entry which is preliminary data.</text>
</comment>
<dbReference type="RefSeq" id="XP_025471310.1">
    <property type="nucleotide sequence ID" value="XM_025614338.1"/>
</dbReference>
<gene>
    <name evidence="1" type="ORF">BO94DRAFT_563167</name>
</gene>
<protein>
    <submittedName>
        <fullName evidence="1">Uncharacterized protein</fullName>
    </submittedName>
</protein>
<dbReference type="AlphaFoldDB" id="A0A317X7N8"/>
<dbReference type="PANTHER" id="PTHR38846">
    <property type="entry name" value="C3H1-TYPE DOMAIN-CONTAINING PROTEIN"/>
    <property type="match status" value="1"/>
</dbReference>
<proteinExistence type="predicted"/>
<name>A0A317X7N8_9EURO</name>
<evidence type="ECO:0000313" key="1">
    <source>
        <dbReference type="EMBL" id="PWY94549.1"/>
    </source>
</evidence>
<dbReference type="Proteomes" id="UP000246702">
    <property type="component" value="Unassembled WGS sequence"/>
</dbReference>
<dbReference type="PANTHER" id="PTHR38846:SF1">
    <property type="entry name" value="C3H1-TYPE DOMAIN-CONTAINING PROTEIN"/>
    <property type="match status" value="1"/>
</dbReference>
<dbReference type="OrthoDB" id="6105938at2759"/>
<dbReference type="GeneID" id="37116481"/>
<organism evidence="1 2">
    <name type="scientific">Aspergillus sclerotioniger CBS 115572</name>
    <dbReference type="NCBI Taxonomy" id="1450535"/>
    <lineage>
        <taxon>Eukaryota</taxon>
        <taxon>Fungi</taxon>
        <taxon>Dikarya</taxon>
        <taxon>Ascomycota</taxon>
        <taxon>Pezizomycotina</taxon>
        <taxon>Eurotiomycetes</taxon>
        <taxon>Eurotiomycetidae</taxon>
        <taxon>Eurotiales</taxon>
        <taxon>Aspergillaceae</taxon>
        <taxon>Aspergillus</taxon>
        <taxon>Aspergillus subgen. Circumdati</taxon>
    </lineage>
</organism>
<evidence type="ECO:0000313" key="2">
    <source>
        <dbReference type="Proteomes" id="UP000246702"/>
    </source>
</evidence>
<accession>A0A317X7N8</accession>
<keyword evidence="2" id="KW-1185">Reference proteome</keyword>